<keyword evidence="1" id="KW-0812">Transmembrane</keyword>
<keyword evidence="1" id="KW-0472">Membrane</keyword>
<dbReference type="EMBL" id="JAASRO010000001">
    <property type="protein sequence ID" value="NIK54353.1"/>
    <property type="molecule type" value="Genomic_DNA"/>
</dbReference>
<proteinExistence type="predicted"/>
<evidence type="ECO:0000313" key="3">
    <source>
        <dbReference type="Proteomes" id="UP000555407"/>
    </source>
</evidence>
<reference evidence="2 3" key="1">
    <citation type="submission" date="2020-03" db="EMBL/GenBank/DDBJ databases">
        <title>Sequencing the genomes of 1000 actinobacteria strains.</title>
        <authorList>
            <person name="Klenk H.-P."/>
        </authorList>
    </citation>
    <scope>NUCLEOTIDE SEQUENCE [LARGE SCALE GENOMIC DNA]</scope>
    <source>
        <strain evidence="2 3">DSM 45490</strain>
    </source>
</reference>
<dbReference type="AlphaFoldDB" id="A0A7X5V5L8"/>
<evidence type="ECO:0000256" key="1">
    <source>
        <dbReference type="SAM" id="Phobius"/>
    </source>
</evidence>
<sequence length="236" mass="25055">MTNQLKDLMSAAVDEEAPYTPDVDALVRDGRRQVRRRRTAGVVATLAVVAAASVVTTYTINRSPELPVTPETTMPSVVPGGSSGTCTTADGTGVPAWNRWQLVLYVQDTFGMSLVYRSPDDPNLIAFCTTQRGDGTKLPEVPGRAKNDGIVLRKSAANGRGALPGSSVTSVFGPVPSGTPPRVTVETADGHVGVATVKNGFFAYRRVEHSAWPGPLPQAIVRFKYPGTAEYVVASR</sequence>
<dbReference type="Proteomes" id="UP000555407">
    <property type="component" value="Unassembled WGS sequence"/>
</dbReference>
<protein>
    <submittedName>
        <fullName evidence="2">Uncharacterized protein</fullName>
    </submittedName>
</protein>
<organism evidence="2 3">
    <name type="scientific">Kribbella shirazensis</name>
    <dbReference type="NCBI Taxonomy" id="1105143"/>
    <lineage>
        <taxon>Bacteria</taxon>
        <taxon>Bacillati</taxon>
        <taxon>Actinomycetota</taxon>
        <taxon>Actinomycetes</taxon>
        <taxon>Propionibacteriales</taxon>
        <taxon>Kribbellaceae</taxon>
        <taxon>Kribbella</taxon>
    </lineage>
</organism>
<dbReference type="RefSeq" id="WP_167203182.1">
    <property type="nucleotide sequence ID" value="NZ_JAASRO010000001.1"/>
</dbReference>
<gene>
    <name evidence="2" type="ORF">BJY22_000070</name>
</gene>
<evidence type="ECO:0000313" key="2">
    <source>
        <dbReference type="EMBL" id="NIK54353.1"/>
    </source>
</evidence>
<name>A0A7X5V5L8_9ACTN</name>
<keyword evidence="1" id="KW-1133">Transmembrane helix</keyword>
<keyword evidence="3" id="KW-1185">Reference proteome</keyword>
<feature type="transmembrane region" description="Helical" evidence="1">
    <location>
        <begin position="40"/>
        <end position="60"/>
    </location>
</feature>
<comment type="caution">
    <text evidence="2">The sequence shown here is derived from an EMBL/GenBank/DDBJ whole genome shotgun (WGS) entry which is preliminary data.</text>
</comment>
<accession>A0A7X5V5L8</accession>